<evidence type="ECO:0000313" key="7">
    <source>
        <dbReference type="EMBL" id="MEL1244126.1"/>
    </source>
</evidence>
<keyword evidence="3 6" id="KW-0812">Transmembrane</keyword>
<dbReference type="RefSeq" id="WP_341696437.1">
    <property type="nucleotide sequence ID" value="NZ_JBBYHR010000003.1"/>
</dbReference>
<evidence type="ECO:0000256" key="5">
    <source>
        <dbReference type="ARBA" id="ARBA00023136"/>
    </source>
</evidence>
<comment type="subcellular location">
    <subcellularLocation>
        <location evidence="1">Cell membrane</location>
        <topology evidence="1">Multi-pass membrane protein</topology>
    </subcellularLocation>
</comment>
<feature type="transmembrane region" description="Helical" evidence="6">
    <location>
        <begin position="225"/>
        <end position="247"/>
    </location>
</feature>
<dbReference type="EMBL" id="JBBYHR010000003">
    <property type="protein sequence ID" value="MEL1244126.1"/>
    <property type="molecule type" value="Genomic_DNA"/>
</dbReference>
<dbReference type="PANTHER" id="PTHR30250">
    <property type="entry name" value="PST FAMILY PREDICTED COLANIC ACID TRANSPORTER"/>
    <property type="match status" value="1"/>
</dbReference>
<accession>A0ABU9HVE0</accession>
<evidence type="ECO:0000256" key="2">
    <source>
        <dbReference type="ARBA" id="ARBA00022475"/>
    </source>
</evidence>
<evidence type="ECO:0000313" key="8">
    <source>
        <dbReference type="Proteomes" id="UP001464555"/>
    </source>
</evidence>
<proteinExistence type="predicted"/>
<feature type="transmembrane region" description="Helical" evidence="6">
    <location>
        <begin position="126"/>
        <end position="148"/>
    </location>
</feature>
<reference evidence="7 8" key="1">
    <citation type="submission" date="2024-04" db="EMBL/GenBank/DDBJ databases">
        <title>Flavobacterium sp. DGU11 16S ribosomal RNA gene Genome sequencing and assembly.</title>
        <authorList>
            <person name="Park S."/>
        </authorList>
    </citation>
    <scope>NUCLEOTIDE SEQUENCE [LARGE SCALE GENOMIC DNA]</scope>
    <source>
        <strain evidence="7 8">DGU11</strain>
    </source>
</reference>
<protein>
    <submittedName>
        <fullName evidence="7">O-antigen translocase</fullName>
    </submittedName>
</protein>
<organism evidence="7 8">
    <name type="scientific">Flavobacterium arundinis</name>
    <dbReference type="NCBI Taxonomy" id="3139143"/>
    <lineage>
        <taxon>Bacteria</taxon>
        <taxon>Pseudomonadati</taxon>
        <taxon>Bacteroidota</taxon>
        <taxon>Flavobacteriia</taxon>
        <taxon>Flavobacteriales</taxon>
        <taxon>Flavobacteriaceae</taxon>
        <taxon>Flavobacterium</taxon>
    </lineage>
</organism>
<feature type="transmembrane region" description="Helical" evidence="6">
    <location>
        <begin position="400"/>
        <end position="418"/>
    </location>
</feature>
<feature type="transmembrane region" description="Helical" evidence="6">
    <location>
        <begin position="160"/>
        <end position="177"/>
    </location>
</feature>
<keyword evidence="4 6" id="KW-1133">Transmembrane helix</keyword>
<sequence>MNYIKNILKTPLFKITSLNSASVLVRIAGGLLASKMIALFIGPAGMALTGNLRNFLTGLDSFSTLGFQNGIIKYTAENSKDNVKLYRTLATIFISIFFTILLLSAILLLLSGYWEEWIFGTGEYVWVFKVLAFSLPWYTGNLIFMAVLNGLGKYKQVIGINIWGNAAGVILSAFLIWKLGVTGAFLGLILYPALLFLFSFYLLYRTFPRFPFLRWRYFDYSILRGLLSYSQMALVSAVFGPVVYLSIRNNLMDNFSPNEAGLWESISRISTFYLMFVTTLLTVYFLPNLSMSKSNIETRTVFRKYYKGIVPVFVLGLAAIYFLRYFIIRILFSAEFLPMEKLFFWQLLGDFFKVCSLILGYELFAKKLTRTFIITEIMSFVVLYFSSKYLISIYGSEGAVMAHAFTYFVYLAVLVVYFRKKYN</sequence>
<evidence type="ECO:0000256" key="1">
    <source>
        <dbReference type="ARBA" id="ARBA00004651"/>
    </source>
</evidence>
<keyword evidence="8" id="KW-1185">Reference proteome</keyword>
<dbReference type="InterPro" id="IPR044550">
    <property type="entry name" value="WzxE"/>
</dbReference>
<feature type="transmembrane region" description="Helical" evidence="6">
    <location>
        <begin position="183"/>
        <end position="204"/>
    </location>
</feature>
<feature type="transmembrane region" description="Helical" evidence="6">
    <location>
        <begin position="371"/>
        <end position="394"/>
    </location>
</feature>
<dbReference type="Proteomes" id="UP001464555">
    <property type="component" value="Unassembled WGS sequence"/>
</dbReference>
<feature type="transmembrane region" description="Helical" evidence="6">
    <location>
        <begin position="343"/>
        <end position="364"/>
    </location>
</feature>
<comment type="caution">
    <text evidence="7">The sequence shown here is derived from an EMBL/GenBank/DDBJ whole genome shotgun (WGS) entry which is preliminary data.</text>
</comment>
<feature type="transmembrane region" description="Helical" evidence="6">
    <location>
        <begin position="308"/>
        <end position="331"/>
    </location>
</feature>
<dbReference type="CDD" id="cd13125">
    <property type="entry name" value="MATE_like_10"/>
    <property type="match status" value="1"/>
</dbReference>
<evidence type="ECO:0000256" key="3">
    <source>
        <dbReference type="ARBA" id="ARBA00022692"/>
    </source>
</evidence>
<evidence type="ECO:0000256" key="6">
    <source>
        <dbReference type="SAM" id="Phobius"/>
    </source>
</evidence>
<keyword evidence="2" id="KW-1003">Cell membrane</keyword>
<gene>
    <name evidence="7" type="ORF">AAEO56_07640</name>
</gene>
<feature type="transmembrane region" description="Helical" evidence="6">
    <location>
        <begin position="89"/>
        <end position="114"/>
    </location>
</feature>
<dbReference type="PANTHER" id="PTHR30250:SF30">
    <property type="entry name" value="LIPID III FLIPPASE"/>
    <property type="match status" value="1"/>
</dbReference>
<keyword evidence="5 6" id="KW-0472">Membrane</keyword>
<dbReference type="InterPro" id="IPR050833">
    <property type="entry name" value="Poly_Biosynth_Transport"/>
</dbReference>
<evidence type="ECO:0000256" key="4">
    <source>
        <dbReference type="ARBA" id="ARBA00022989"/>
    </source>
</evidence>
<name>A0ABU9HVE0_9FLAO</name>
<feature type="transmembrane region" description="Helical" evidence="6">
    <location>
        <begin position="267"/>
        <end position="287"/>
    </location>
</feature>